<dbReference type="InterPro" id="IPR002347">
    <property type="entry name" value="SDR_fam"/>
</dbReference>
<evidence type="ECO:0000256" key="1">
    <source>
        <dbReference type="ARBA" id="ARBA00006484"/>
    </source>
</evidence>
<dbReference type="NCBIfam" id="NF005495">
    <property type="entry name" value="PRK07109.1"/>
    <property type="match status" value="1"/>
</dbReference>
<dbReference type="Gene3D" id="3.40.50.720">
    <property type="entry name" value="NAD(P)-binding Rossmann-like Domain"/>
    <property type="match status" value="1"/>
</dbReference>
<evidence type="ECO:0000313" key="4">
    <source>
        <dbReference type="EMBL" id="MFB2879637.1"/>
    </source>
</evidence>
<proteinExistence type="inferred from homology"/>
<accession>A0ABV4XA10</accession>
<dbReference type="InterPro" id="IPR020904">
    <property type="entry name" value="Sc_DH/Rdtase_CS"/>
</dbReference>
<evidence type="ECO:0000256" key="2">
    <source>
        <dbReference type="ARBA" id="ARBA00023002"/>
    </source>
</evidence>
<evidence type="ECO:0000313" key="5">
    <source>
        <dbReference type="Proteomes" id="UP001576774"/>
    </source>
</evidence>
<dbReference type="RefSeq" id="WP_413272673.1">
    <property type="nucleotide sequence ID" value="NZ_JBHFNQ010000171.1"/>
</dbReference>
<sequence length="352" mass="37697">MQLKPINQQVVAIVGASSGIGRETAIRFAKKGAKVVVSARSQPGLESLISEIKSFGGDGISVIADVADFGQVKAIADRAVEQYGRLDTWVHLSATGVIAPFDEITPEEFKRVIDVNLTGQAYGAMAALPHLKREGRGALIHVSSMEGRRSLPLQSPYSASKHGIEGFLDSLRLELIHEGIPISVTNVLPATINTPYYNKIRTKIGVKPTGVPPYYQPGLVADAILYVAENPTRDFIVGDAGKILDFLHRISPQLTDTILLLIGFQAQHTNEIKSEDAPDNVFEPIPNGNYDKVRGDFDRLAIPSVTDWIDKNPPVKYGAIALGLAALAIGTTVLGGAALLSAMAAETSKITK</sequence>
<protein>
    <submittedName>
        <fullName evidence="4">SDR family oxidoreductase</fullName>
    </submittedName>
</protein>
<comment type="similarity">
    <text evidence="1">Belongs to the short-chain dehydrogenases/reductases (SDR) family.</text>
</comment>
<dbReference type="Proteomes" id="UP001576774">
    <property type="component" value="Unassembled WGS sequence"/>
</dbReference>
<comment type="caution">
    <text evidence="4">The sequence shown here is derived from an EMBL/GenBank/DDBJ whole genome shotgun (WGS) entry which is preliminary data.</text>
</comment>
<keyword evidence="3" id="KW-0472">Membrane</keyword>
<dbReference type="Pfam" id="PF00106">
    <property type="entry name" value="adh_short"/>
    <property type="match status" value="1"/>
</dbReference>
<dbReference type="InterPro" id="IPR036291">
    <property type="entry name" value="NAD(P)-bd_dom_sf"/>
</dbReference>
<keyword evidence="3" id="KW-1133">Transmembrane helix</keyword>
<dbReference type="PROSITE" id="PS00061">
    <property type="entry name" value="ADH_SHORT"/>
    <property type="match status" value="1"/>
</dbReference>
<evidence type="ECO:0000256" key="3">
    <source>
        <dbReference type="SAM" id="Phobius"/>
    </source>
</evidence>
<name>A0ABV4XA10_9CYAN</name>
<dbReference type="CDD" id="cd05360">
    <property type="entry name" value="SDR_c3"/>
    <property type="match status" value="1"/>
</dbReference>
<keyword evidence="2" id="KW-0560">Oxidoreductase</keyword>
<organism evidence="4 5">
    <name type="scientific">Floridaenema aerugineum BLCC-F46</name>
    <dbReference type="NCBI Taxonomy" id="3153654"/>
    <lineage>
        <taxon>Bacteria</taxon>
        <taxon>Bacillati</taxon>
        <taxon>Cyanobacteriota</taxon>
        <taxon>Cyanophyceae</taxon>
        <taxon>Oscillatoriophycideae</taxon>
        <taxon>Aerosakkonematales</taxon>
        <taxon>Aerosakkonemataceae</taxon>
        <taxon>Floridanema</taxon>
        <taxon>Floridanema aerugineum</taxon>
    </lineage>
</organism>
<dbReference type="SUPFAM" id="SSF51735">
    <property type="entry name" value="NAD(P)-binding Rossmann-fold domains"/>
    <property type="match status" value="1"/>
</dbReference>
<dbReference type="PANTHER" id="PTHR44196:SF1">
    <property type="entry name" value="DEHYDROGENASE_REDUCTASE SDR FAMILY MEMBER 7B"/>
    <property type="match status" value="1"/>
</dbReference>
<dbReference type="PRINTS" id="PR00081">
    <property type="entry name" value="GDHRDH"/>
</dbReference>
<dbReference type="EMBL" id="JBHFNQ010000171">
    <property type="protein sequence ID" value="MFB2879637.1"/>
    <property type="molecule type" value="Genomic_DNA"/>
</dbReference>
<keyword evidence="3" id="KW-0812">Transmembrane</keyword>
<reference evidence="4 5" key="1">
    <citation type="submission" date="2024-09" db="EMBL/GenBank/DDBJ databases">
        <title>Floridaenema gen nov. (Aerosakkonemataceae, Aerosakkonematales ord. nov., Cyanobacteria) from benthic tropical and subtropical fresh waters, with the description of four new species.</title>
        <authorList>
            <person name="Moretto J.A."/>
            <person name="Berthold D.E."/>
            <person name="Lefler F.W."/>
            <person name="Huang I.-S."/>
            <person name="Laughinghouse H. IV."/>
        </authorList>
    </citation>
    <scope>NUCLEOTIDE SEQUENCE [LARGE SCALE GENOMIC DNA]</scope>
    <source>
        <strain evidence="4 5">BLCC-F46</strain>
    </source>
</reference>
<feature type="transmembrane region" description="Helical" evidence="3">
    <location>
        <begin position="317"/>
        <end position="342"/>
    </location>
</feature>
<gene>
    <name evidence="4" type="ORF">ACE1CC_22500</name>
</gene>
<keyword evidence="5" id="KW-1185">Reference proteome</keyword>
<dbReference type="PANTHER" id="PTHR44196">
    <property type="entry name" value="DEHYDROGENASE/REDUCTASE SDR FAMILY MEMBER 7B"/>
    <property type="match status" value="1"/>
</dbReference>